<keyword evidence="3" id="KW-1185">Reference proteome</keyword>
<evidence type="ECO:0008006" key="4">
    <source>
        <dbReference type="Google" id="ProtNLM"/>
    </source>
</evidence>
<dbReference type="InterPro" id="IPR025617">
    <property type="entry name" value="YqzL"/>
</dbReference>
<proteinExistence type="predicted"/>
<dbReference type="Pfam" id="PF14006">
    <property type="entry name" value="YqzL"/>
    <property type="match status" value="1"/>
</dbReference>
<gene>
    <name evidence="2" type="ORF">J2Z66_004456</name>
</gene>
<reference evidence="2 3" key="1">
    <citation type="submission" date="2021-03" db="EMBL/GenBank/DDBJ databases">
        <title>Genomic Encyclopedia of Type Strains, Phase IV (KMG-IV): sequencing the most valuable type-strain genomes for metagenomic binning, comparative biology and taxonomic classification.</title>
        <authorList>
            <person name="Goeker M."/>
        </authorList>
    </citation>
    <scope>NUCLEOTIDE SEQUENCE [LARGE SCALE GENOMIC DNA]</scope>
    <source>
        <strain evidence="2 3">DSM 26048</strain>
    </source>
</reference>
<sequence>MKDFSWQYFSISGDLDAYLLYKQVEGGNQADSDGREEQQGIEDPPGGLNG</sequence>
<organism evidence="2 3">
    <name type="scientific">Paenibacillus eucommiae</name>
    <dbReference type="NCBI Taxonomy" id="1355755"/>
    <lineage>
        <taxon>Bacteria</taxon>
        <taxon>Bacillati</taxon>
        <taxon>Bacillota</taxon>
        <taxon>Bacilli</taxon>
        <taxon>Bacillales</taxon>
        <taxon>Paenibacillaceae</taxon>
        <taxon>Paenibacillus</taxon>
    </lineage>
</organism>
<name>A0ABS4IZ22_9BACL</name>
<accession>A0ABS4IZ22</accession>
<dbReference type="EMBL" id="JAGGLB010000015">
    <property type="protein sequence ID" value="MBP1992843.1"/>
    <property type="molecule type" value="Genomic_DNA"/>
</dbReference>
<protein>
    <recommendedName>
        <fullName evidence="4">YqzL family protein</fullName>
    </recommendedName>
</protein>
<evidence type="ECO:0000313" key="2">
    <source>
        <dbReference type="EMBL" id="MBP1992843.1"/>
    </source>
</evidence>
<dbReference type="Proteomes" id="UP001519287">
    <property type="component" value="Unassembled WGS sequence"/>
</dbReference>
<evidence type="ECO:0000256" key="1">
    <source>
        <dbReference type="SAM" id="MobiDB-lite"/>
    </source>
</evidence>
<evidence type="ECO:0000313" key="3">
    <source>
        <dbReference type="Proteomes" id="UP001519287"/>
    </source>
</evidence>
<feature type="region of interest" description="Disordered" evidence="1">
    <location>
        <begin position="27"/>
        <end position="50"/>
    </location>
</feature>
<comment type="caution">
    <text evidence="2">The sequence shown here is derived from an EMBL/GenBank/DDBJ whole genome shotgun (WGS) entry which is preliminary data.</text>
</comment>
<dbReference type="RefSeq" id="WP_209974185.1">
    <property type="nucleotide sequence ID" value="NZ_JAGGLB010000015.1"/>
</dbReference>